<gene>
    <name evidence="1" type="ORF">LCGC14_2999670</name>
    <name evidence="2" type="ORF">LCGC14_2999680</name>
</gene>
<reference evidence="1" key="1">
    <citation type="journal article" date="2015" name="Nature">
        <title>Complex archaea that bridge the gap between prokaryotes and eukaryotes.</title>
        <authorList>
            <person name="Spang A."/>
            <person name="Saw J.H."/>
            <person name="Jorgensen S.L."/>
            <person name="Zaremba-Niedzwiedzka K."/>
            <person name="Martijn J."/>
            <person name="Lind A.E."/>
            <person name="van Eijk R."/>
            <person name="Schleper C."/>
            <person name="Guy L."/>
            <person name="Ettema T.J."/>
        </authorList>
    </citation>
    <scope>NUCLEOTIDE SEQUENCE</scope>
</reference>
<protein>
    <submittedName>
        <fullName evidence="1">Uncharacterized protein</fullName>
    </submittedName>
</protein>
<evidence type="ECO:0000313" key="2">
    <source>
        <dbReference type="EMBL" id="KKK62904.1"/>
    </source>
</evidence>
<dbReference type="EMBL" id="LAZR01061769">
    <property type="protein sequence ID" value="KKK62904.1"/>
    <property type="molecule type" value="Genomic_DNA"/>
</dbReference>
<dbReference type="AlphaFoldDB" id="A0A0F8X1X0"/>
<proteinExistence type="predicted"/>
<comment type="caution">
    <text evidence="1">The sequence shown here is derived from an EMBL/GenBank/DDBJ whole genome shotgun (WGS) entry which is preliminary data.</text>
</comment>
<name>A0A0F8X1X0_9ZZZZ</name>
<sequence length="159" mass="17313">MSSRKINISEGGSFIGDIYQAILRINVSEVITNISITDFNTTLLSQKNKSNATGFTTLFLRAGSFDVSLDAAGWMTTGTNGSIKNLEDNFLSMVMGTSNLTVTALSSDGTVNDFNTTRILLSTGFTETTESRFCLEMPRSSESRKNVRYSASNDSNVFL</sequence>
<dbReference type="EMBL" id="LAZR01061769">
    <property type="protein sequence ID" value="KKK62903.1"/>
    <property type="molecule type" value="Genomic_DNA"/>
</dbReference>
<accession>A0A0F8X1X0</accession>
<organism evidence="1">
    <name type="scientific">marine sediment metagenome</name>
    <dbReference type="NCBI Taxonomy" id="412755"/>
    <lineage>
        <taxon>unclassified sequences</taxon>
        <taxon>metagenomes</taxon>
        <taxon>ecological metagenomes</taxon>
    </lineage>
</organism>
<evidence type="ECO:0000313" key="1">
    <source>
        <dbReference type="EMBL" id="KKK62903.1"/>
    </source>
</evidence>